<evidence type="ECO:0000313" key="4">
    <source>
        <dbReference type="Proteomes" id="UP000676917"/>
    </source>
</evidence>
<proteinExistence type="predicted"/>
<dbReference type="InterPro" id="IPR014248">
    <property type="entry name" value="Spore_coat_assembly_SafA"/>
</dbReference>
<evidence type="ECO:0000259" key="2">
    <source>
        <dbReference type="PROSITE" id="PS51782"/>
    </source>
</evidence>
<dbReference type="NCBIfam" id="TIGR02899">
    <property type="entry name" value="spore_safA"/>
    <property type="match status" value="1"/>
</dbReference>
<dbReference type="PROSITE" id="PS51782">
    <property type="entry name" value="LYSM"/>
    <property type="match status" value="1"/>
</dbReference>
<protein>
    <recommendedName>
        <fullName evidence="2">LysM domain-containing protein</fullName>
    </recommendedName>
</protein>
<dbReference type="RefSeq" id="WP_212921141.1">
    <property type="nucleotide sequence ID" value="NZ_BORP01000004.1"/>
</dbReference>
<dbReference type="InterPro" id="IPR036779">
    <property type="entry name" value="LysM_dom_sf"/>
</dbReference>
<dbReference type="EMBL" id="BORP01000004">
    <property type="protein sequence ID" value="GIO27666.1"/>
    <property type="molecule type" value="Genomic_DNA"/>
</dbReference>
<comment type="caution">
    <text evidence="3">The sequence shown here is derived from an EMBL/GenBank/DDBJ whole genome shotgun (WGS) entry which is preliminary data.</text>
</comment>
<name>A0A919X800_9BACI</name>
<organism evidence="3 4">
    <name type="scientific">Ornithinibacillus bavariensis</name>
    <dbReference type="NCBI Taxonomy" id="545502"/>
    <lineage>
        <taxon>Bacteria</taxon>
        <taxon>Bacillati</taxon>
        <taxon>Bacillota</taxon>
        <taxon>Bacilli</taxon>
        <taxon>Bacillales</taxon>
        <taxon>Bacillaceae</taxon>
        <taxon>Ornithinibacillus</taxon>
    </lineage>
</organism>
<dbReference type="InterPro" id="IPR018392">
    <property type="entry name" value="LysM"/>
</dbReference>
<feature type="compositionally biased region" description="Basic residues" evidence="1">
    <location>
        <begin position="144"/>
        <end position="160"/>
    </location>
</feature>
<dbReference type="SUPFAM" id="SSF54106">
    <property type="entry name" value="LysM domain"/>
    <property type="match status" value="1"/>
</dbReference>
<sequence length="298" mass="33636">MKIHVVQKGDTLWELSKKYGVDFGELKQVNSHLSAPDMLMPGMKIRIPTTAKAVKKEGMVKEVKKEHVEHPYMNISPKPLPVIKEDHVKKEVQVQPVMPLPQMPQVPQMTLPPIIQQPTLETTELNTYMTFNFEESSSEESHSPKHVKHKEKPKKHKPKHQPMQQPVFHHMAYPMHMIPCFPVNPCCGGMHFSHHLFPMYHPHLAHLGMGYPAPMMYGAEADCGCGGGAADYPPMLTTMPPMGTGTEMNFPTQVEGMQNIPTQANTMFPYMPDWQMGGYPTPPGFGGFRDEEKEESSD</sequence>
<evidence type="ECO:0000313" key="3">
    <source>
        <dbReference type="EMBL" id="GIO27666.1"/>
    </source>
</evidence>
<dbReference type="Pfam" id="PF01476">
    <property type="entry name" value="LysM"/>
    <property type="match status" value="1"/>
</dbReference>
<reference evidence="3" key="1">
    <citation type="submission" date="2021-03" db="EMBL/GenBank/DDBJ databases">
        <title>Antimicrobial resistance genes in bacteria isolated from Japanese honey, and their potential for conferring macrolide and lincosamide resistance in the American foulbrood pathogen Paenibacillus larvae.</title>
        <authorList>
            <person name="Okamoto M."/>
            <person name="Kumagai M."/>
            <person name="Kanamori H."/>
            <person name="Takamatsu D."/>
        </authorList>
    </citation>
    <scope>NUCLEOTIDE SEQUENCE</scope>
    <source>
        <strain evidence="3">J43TS3</strain>
    </source>
</reference>
<dbReference type="AlphaFoldDB" id="A0A919X800"/>
<dbReference type="CDD" id="cd00118">
    <property type="entry name" value="LysM"/>
    <property type="match status" value="1"/>
</dbReference>
<evidence type="ECO:0000256" key="1">
    <source>
        <dbReference type="SAM" id="MobiDB-lite"/>
    </source>
</evidence>
<dbReference type="Gene3D" id="3.10.350.10">
    <property type="entry name" value="LysM domain"/>
    <property type="match status" value="1"/>
</dbReference>
<feature type="domain" description="LysM" evidence="2">
    <location>
        <begin position="2"/>
        <end position="47"/>
    </location>
</feature>
<gene>
    <name evidence="3" type="ORF">J43TS3_22770</name>
</gene>
<dbReference type="Proteomes" id="UP000676917">
    <property type="component" value="Unassembled WGS sequence"/>
</dbReference>
<keyword evidence="4" id="KW-1185">Reference proteome</keyword>
<accession>A0A919X800</accession>
<feature type="region of interest" description="Disordered" evidence="1">
    <location>
        <begin position="134"/>
        <end position="161"/>
    </location>
</feature>
<dbReference type="SMART" id="SM00257">
    <property type="entry name" value="LysM"/>
    <property type="match status" value="1"/>
</dbReference>